<evidence type="ECO:0000259" key="7">
    <source>
        <dbReference type="Pfam" id="PF07715"/>
    </source>
</evidence>
<keyword evidence="5" id="KW-0732">Signal</keyword>
<dbReference type="Pfam" id="PF07715">
    <property type="entry name" value="Plug"/>
    <property type="match status" value="1"/>
</dbReference>
<dbReference type="Gene3D" id="2.170.130.10">
    <property type="entry name" value="TonB-dependent receptor, plug domain"/>
    <property type="match status" value="1"/>
</dbReference>
<feature type="signal peptide" evidence="5">
    <location>
        <begin position="1"/>
        <end position="26"/>
    </location>
</feature>
<dbReference type="SUPFAM" id="SSF56935">
    <property type="entry name" value="Porins"/>
    <property type="match status" value="1"/>
</dbReference>
<keyword evidence="2 4" id="KW-0472">Membrane</keyword>
<comment type="caution">
    <text evidence="8">The sequence shown here is derived from an EMBL/GenBank/DDBJ whole genome shotgun (WGS) entry which is preliminary data.</text>
</comment>
<name>A0A8J6UJ13_9GAMM</name>
<reference evidence="8" key="1">
    <citation type="submission" date="2020-09" db="EMBL/GenBank/DDBJ databases">
        <title>A novel bacterium of genus Neiella, isolated from South China Sea.</title>
        <authorList>
            <person name="Huang H."/>
            <person name="Mo K."/>
            <person name="Hu Y."/>
        </authorList>
    </citation>
    <scope>NUCLEOTIDE SEQUENCE</scope>
    <source>
        <strain evidence="8">HB171785</strain>
    </source>
</reference>
<comment type="subcellular location">
    <subcellularLocation>
        <location evidence="1 4">Cell outer membrane</location>
    </subcellularLocation>
</comment>
<evidence type="ECO:0000256" key="1">
    <source>
        <dbReference type="ARBA" id="ARBA00004442"/>
    </source>
</evidence>
<dbReference type="EMBL" id="JACXAF010000010">
    <property type="protein sequence ID" value="MBD1389688.1"/>
    <property type="molecule type" value="Genomic_DNA"/>
</dbReference>
<evidence type="ECO:0000313" key="9">
    <source>
        <dbReference type="Proteomes" id="UP000638014"/>
    </source>
</evidence>
<gene>
    <name evidence="8" type="ORF">IC617_09625</name>
</gene>
<accession>A0A8J6UJ13</accession>
<evidence type="ECO:0000256" key="4">
    <source>
        <dbReference type="RuleBase" id="RU003357"/>
    </source>
</evidence>
<keyword evidence="8" id="KW-0675">Receptor</keyword>
<keyword evidence="9" id="KW-1185">Reference proteome</keyword>
<organism evidence="8 9">
    <name type="scientific">Neiella litorisoli</name>
    <dbReference type="NCBI Taxonomy" id="2771431"/>
    <lineage>
        <taxon>Bacteria</taxon>
        <taxon>Pseudomonadati</taxon>
        <taxon>Pseudomonadota</taxon>
        <taxon>Gammaproteobacteria</taxon>
        <taxon>Alteromonadales</taxon>
        <taxon>Echinimonadaceae</taxon>
        <taxon>Neiella</taxon>
    </lineage>
</organism>
<dbReference type="Proteomes" id="UP000638014">
    <property type="component" value="Unassembled WGS sequence"/>
</dbReference>
<dbReference type="GO" id="GO:0009279">
    <property type="term" value="C:cell outer membrane"/>
    <property type="evidence" value="ECO:0007669"/>
    <property type="project" value="UniProtKB-SubCell"/>
</dbReference>
<proteinExistence type="inferred from homology"/>
<evidence type="ECO:0000256" key="5">
    <source>
        <dbReference type="SAM" id="SignalP"/>
    </source>
</evidence>
<evidence type="ECO:0000256" key="3">
    <source>
        <dbReference type="ARBA" id="ARBA00023237"/>
    </source>
</evidence>
<keyword evidence="3" id="KW-0998">Cell outer membrane</keyword>
<evidence type="ECO:0000256" key="2">
    <source>
        <dbReference type="ARBA" id="ARBA00023136"/>
    </source>
</evidence>
<evidence type="ECO:0000259" key="6">
    <source>
        <dbReference type="Pfam" id="PF00593"/>
    </source>
</evidence>
<evidence type="ECO:0000313" key="8">
    <source>
        <dbReference type="EMBL" id="MBD1389688.1"/>
    </source>
</evidence>
<dbReference type="InterPro" id="IPR012910">
    <property type="entry name" value="Plug_dom"/>
</dbReference>
<feature type="domain" description="TonB-dependent receptor-like beta-barrel" evidence="6">
    <location>
        <begin position="429"/>
        <end position="979"/>
    </location>
</feature>
<feature type="domain" description="TonB-dependent receptor plug" evidence="7">
    <location>
        <begin position="57"/>
        <end position="157"/>
    </location>
</feature>
<dbReference type="Pfam" id="PF00593">
    <property type="entry name" value="TonB_dep_Rec_b-barrel"/>
    <property type="match status" value="1"/>
</dbReference>
<comment type="similarity">
    <text evidence="4">Belongs to the TonB-dependent receptor family.</text>
</comment>
<protein>
    <submittedName>
        <fullName evidence="8">TonB-dependent receptor</fullName>
    </submittedName>
</protein>
<dbReference type="PANTHER" id="PTHR40980:SF3">
    <property type="entry name" value="TONB-DEPENDENT RECEPTOR-LIKE BETA-BARREL DOMAIN-CONTAINING PROTEIN"/>
    <property type="match status" value="1"/>
</dbReference>
<dbReference type="NCBIfam" id="TIGR01782">
    <property type="entry name" value="TonB-Xanth-Caul"/>
    <property type="match status" value="1"/>
</dbReference>
<dbReference type="InterPro" id="IPR036942">
    <property type="entry name" value="Beta-barrel_TonB_sf"/>
</dbReference>
<sequence length="1011" mass="112135">MQFKLSKIAASVITASTIGLMSTAVAVEEQTAQSDDVEIIQVRGISGSLAESARQKRYSDQIVDAIVAEDIGKLPDNNIAEALQRITGVSIKSDFGVGENVTIRGIDENRVELNGRSTSGSGRGGISLSDFPSSFLKTVSVVKSPTPDMIEGALGGTVNMQTIRPLELQEPMVAITVDAEYADKTENWAPKITAAAGSNWDLGDNGLFGASFVVSYLDRKIRQDEFQTKMNSYHSIDGFDEVGNGPNDTFTVRSENTVRMKEESRERTAYGLSLQWAPQSNEGNVYLDLSYSELEGGQSAHDFLDVVTKPIANENTFQSGSGQLMEYTLQDVFVIPKTESDFAENDSYSHALGGDWQVTDQLKLFGEIAITGSEENDVDSQLNLRPVDREAYEAAYAENPNVSPGSFMNSFDAVVSYRSDKLPGIEYADPTALTNPGTMAIREMFYDKSKTENDETAVRFDLEYAEPMGVSWISSVKSGVRVTSREYEFHTAELQNDNGSTFKDAYKKAKYVGGDKDGQYVTPAFLDDDIWADAIYTKSYSNQFDQIDGNGFNSLTGPVAVYKAGLLRNDAEGTFARMQQWLAGTNYATTGSLADNMTDLEDEWKKIEEDTRAVYLQFHLDFDEITAVVGARYVETDLDSTIIHSYSDEELQTILEQDKNLSVKGNKLTGTNEYSDFLPSLNVNWSINDDTIARFAAAKVMRRADFGDLSPAFDIGMTLIDGSQGSYDLDPKRVTQYDLSIEHYFGEGGMVSAAIFYKDVESFTVPVSSCEANSRTINDQSVGEEWKNICILDVAGESQSDVNIADPNMPNGEQYVTDLRNQGLTGITISRETNGGSGEVYGLELAYQQQFDFLPGPWAGMGVSTNYTYADSEQPNKLPLENISEHAFNFQLYWEWEGFQTRLAYNWRDEFMDEEDYGKRTWQGGKKGYGSDFDRTDPTADNYDPTAGNVYREARGQWDYSASYDIDETWTVVGNVVNLTGEPLIYTTAQGHDFRNTEADRRYTLGVRANF</sequence>
<dbReference type="PANTHER" id="PTHR40980">
    <property type="entry name" value="PLUG DOMAIN-CONTAINING PROTEIN"/>
    <property type="match status" value="1"/>
</dbReference>
<dbReference type="InterPro" id="IPR037066">
    <property type="entry name" value="Plug_dom_sf"/>
</dbReference>
<dbReference type="InterPro" id="IPR000531">
    <property type="entry name" value="Beta-barrel_TonB"/>
</dbReference>
<dbReference type="Gene3D" id="2.40.170.20">
    <property type="entry name" value="TonB-dependent receptor, beta-barrel domain"/>
    <property type="match status" value="1"/>
</dbReference>
<keyword evidence="4" id="KW-0798">TonB box</keyword>
<dbReference type="InterPro" id="IPR010104">
    <property type="entry name" value="TonB_rcpt_bac"/>
</dbReference>
<dbReference type="RefSeq" id="WP_191144787.1">
    <property type="nucleotide sequence ID" value="NZ_JACXAF010000010.1"/>
</dbReference>
<dbReference type="AlphaFoldDB" id="A0A8J6UJ13"/>
<feature type="chain" id="PRO_5035270465" evidence="5">
    <location>
        <begin position="27"/>
        <end position="1011"/>
    </location>
</feature>